<gene>
    <name evidence="2" type="ORF">DRP53_10725</name>
</gene>
<dbReference type="Proteomes" id="UP000268469">
    <property type="component" value="Unassembled WGS sequence"/>
</dbReference>
<protein>
    <submittedName>
        <fullName evidence="2">GNAT family N-acetyltransferase</fullName>
    </submittedName>
</protein>
<dbReference type="InterPro" id="IPR038764">
    <property type="entry name" value="GNAT_N_AcTrfase_prd"/>
</dbReference>
<evidence type="ECO:0000313" key="2">
    <source>
        <dbReference type="EMBL" id="RKX68466.1"/>
    </source>
</evidence>
<dbReference type="AlphaFoldDB" id="A0A660SE26"/>
<comment type="caution">
    <text evidence="2">The sequence shown here is derived from an EMBL/GenBank/DDBJ whole genome shotgun (WGS) entry which is preliminary data.</text>
</comment>
<dbReference type="CDD" id="cd04301">
    <property type="entry name" value="NAT_SF"/>
    <property type="match status" value="1"/>
</dbReference>
<keyword evidence="2" id="KW-0808">Transferase</keyword>
<accession>A0A660SE26</accession>
<dbReference type="PANTHER" id="PTHR41700">
    <property type="entry name" value="GCN5-RELATED N-ACETYLTRANSFERASE"/>
    <property type="match status" value="1"/>
</dbReference>
<sequence length="245" mass="28882">MEIRELKRIEEYEACLVIQREAWQFEDIDLVPVPLFVLARDYGGVILGSFIEDKLVGFVYALPVLHDKELVLHSHMLAVLPQYQNRGIGYRLKLAQREEARRRGYHLITWTYDFLQRKNSYLNFRKLGGIARRLYRDYYGQSSSLLHSGLPTDRLLVEWHLDQPRTRTVSEFTPILEYRDGEFIRKESSGAIGIEIPSDIQRLKQEDLNLAHQWQHEVRSALETYFQKGYQVVDFSNPFLVLVHD</sequence>
<dbReference type="GO" id="GO:0016747">
    <property type="term" value="F:acyltransferase activity, transferring groups other than amino-acyl groups"/>
    <property type="evidence" value="ECO:0007669"/>
    <property type="project" value="InterPro"/>
</dbReference>
<name>A0A660SE26_UNCW3</name>
<dbReference type="SUPFAM" id="SSF55729">
    <property type="entry name" value="Acyl-CoA N-acyltransferases (Nat)"/>
    <property type="match status" value="1"/>
</dbReference>
<dbReference type="EMBL" id="QNBE01000159">
    <property type="protein sequence ID" value="RKX68466.1"/>
    <property type="molecule type" value="Genomic_DNA"/>
</dbReference>
<dbReference type="Pfam" id="PF00583">
    <property type="entry name" value="Acetyltransf_1"/>
    <property type="match status" value="1"/>
</dbReference>
<evidence type="ECO:0000259" key="1">
    <source>
        <dbReference type="PROSITE" id="PS51186"/>
    </source>
</evidence>
<dbReference type="InterPro" id="IPR016181">
    <property type="entry name" value="Acyl_CoA_acyltransferase"/>
</dbReference>
<proteinExistence type="predicted"/>
<dbReference type="PANTHER" id="PTHR41700:SF1">
    <property type="entry name" value="N-ACETYLTRANSFERASE DOMAIN-CONTAINING PROTEIN"/>
    <property type="match status" value="1"/>
</dbReference>
<feature type="domain" description="N-acetyltransferase" evidence="1">
    <location>
        <begin position="1"/>
        <end position="157"/>
    </location>
</feature>
<reference evidence="2 3" key="1">
    <citation type="submission" date="2018-06" db="EMBL/GenBank/DDBJ databases">
        <title>Extensive metabolic versatility and redundancy in microbially diverse, dynamic hydrothermal sediments.</title>
        <authorList>
            <person name="Dombrowski N."/>
            <person name="Teske A."/>
            <person name="Baker B.J."/>
        </authorList>
    </citation>
    <scope>NUCLEOTIDE SEQUENCE [LARGE SCALE GENOMIC DNA]</scope>
    <source>
        <strain evidence="2">B36_G15</strain>
    </source>
</reference>
<organism evidence="2 3">
    <name type="scientific">candidate division WOR-3 bacterium</name>
    <dbReference type="NCBI Taxonomy" id="2052148"/>
    <lineage>
        <taxon>Bacteria</taxon>
        <taxon>Bacteria division WOR-3</taxon>
    </lineage>
</organism>
<dbReference type="InterPro" id="IPR000182">
    <property type="entry name" value="GNAT_dom"/>
</dbReference>
<dbReference type="PROSITE" id="PS51186">
    <property type="entry name" value="GNAT"/>
    <property type="match status" value="1"/>
</dbReference>
<dbReference type="Gene3D" id="3.40.630.30">
    <property type="match status" value="1"/>
</dbReference>
<evidence type="ECO:0000313" key="3">
    <source>
        <dbReference type="Proteomes" id="UP000268469"/>
    </source>
</evidence>